<dbReference type="Pfam" id="PF00535">
    <property type="entry name" value="Glycos_transf_2"/>
    <property type="match status" value="1"/>
</dbReference>
<proteinExistence type="predicted"/>
<evidence type="ECO:0000313" key="4">
    <source>
        <dbReference type="Proteomes" id="UP000255093"/>
    </source>
</evidence>
<name>A0A0L6XY61_ECOLX</name>
<accession>A0A0L6XY61</accession>
<dbReference type="EMBL" id="UGBW01000003">
    <property type="protein sequence ID" value="STH82074.1"/>
    <property type="molecule type" value="Genomic_DNA"/>
</dbReference>
<protein>
    <submittedName>
        <fullName evidence="3">Glycosyl transferase family protein</fullName>
    </submittedName>
    <submittedName>
        <fullName evidence="2">Glycosyltransferase</fullName>
    </submittedName>
</protein>
<dbReference type="EMBL" id="DABGYN010000032">
    <property type="protein sequence ID" value="HAJ0835857.1"/>
    <property type="molecule type" value="Genomic_DNA"/>
</dbReference>
<evidence type="ECO:0000313" key="2">
    <source>
        <dbReference type="EMBL" id="HAJ0835857.1"/>
    </source>
</evidence>
<gene>
    <name evidence="3" type="primary">wbiP</name>
    <name evidence="2" type="ORF">HL563_19330</name>
    <name evidence="3" type="ORF">NCTC8621_02030</name>
</gene>
<dbReference type="GO" id="GO:0016758">
    <property type="term" value="F:hexosyltransferase activity"/>
    <property type="evidence" value="ECO:0007669"/>
    <property type="project" value="UniProtKB-ARBA"/>
</dbReference>
<dbReference type="PANTHER" id="PTHR22916:SF3">
    <property type="entry name" value="UDP-GLCNAC:BETAGAL BETA-1,3-N-ACETYLGLUCOSAMINYLTRANSFERASE-LIKE PROTEIN 1"/>
    <property type="match status" value="1"/>
</dbReference>
<dbReference type="RefSeq" id="WP_000626461.1">
    <property type="nucleotide sequence ID" value="NZ_AP021935.1"/>
</dbReference>
<dbReference type="Gene3D" id="3.90.550.10">
    <property type="entry name" value="Spore Coat Polysaccharide Biosynthesis Protein SpsA, Chain A"/>
    <property type="match status" value="1"/>
</dbReference>
<dbReference type="PANTHER" id="PTHR22916">
    <property type="entry name" value="GLYCOSYLTRANSFERASE"/>
    <property type="match status" value="1"/>
</dbReference>
<dbReference type="SUPFAM" id="SSF53448">
    <property type="entry name" value="Nucleotide-diphospho-sugar transferases"/>
    <property type="match status" value="1"/>
</dbReference>
<sequence length="247" mass="29020">MISVIMAVHRYDKYVDISIDSILNQTYSDFELIIIANGGDCFEIAKQLKHYTELDNRVKIYTLEIGQLSFALNYAVTKCKYSIIARMDSDDVSLPLRLEKQYMYMLQNDLEMVGTGIRLINENGEFIKELKYPNHNKINKILPFKNCFAHPTLMFKKDVILKQRGYCGGFNSEDYDLWLRILNECPNIRWDNLSECLLNYRIHNKSTQKSALAYYECASYSLREFLKKRTITNFLSCLYHFCKALIK</sequence>
<evidence type="ECO:0000259" key="1">
    <source>
        <dbReference type="Pfam" id="PF00535"/>
    </source>
</evidence>
<organism evidence="2">
    <name type="scientific">Escherichia coli</name>
    <dbReference type="NCBI Taxonomy" id="562"/>
    <lineage>
        <taxon>Bacteria</taxon>
        <taxon>Pseudomonadati</taxon>
        <taxon>Pseudomonadota</taxon>
        <taxon>Gammaproteobacteria</taxon>
        <taxon>Enterobacterales</taxon>
        <taxon>Enterobacteriaceae</taxon>
        <taxon>Escherichia</taxon>
    </lineage>
</organism>
<evidence type="ECO:0000313" key="3">
    <source>
        <dbReference type="EMBL" id="STH82074.1"/>
    </source>
</evidence>
<dbReference type="InterPro" id="IPR029044">
    <property type="entry name" value="Nucleotide-diphossugar_trans"/>
</dbReference>
<dbReference type="InterPro" id="IPR001173">
    <property type="entry name" value="Glyco_trans_2-like"/>
</dbReference>
<feature type="domain" description="Glycosyltransferase 2-like" evidence="1">
    <location>
        <begin position="3"/>
        <end position="154"/>
    </location>
</feature>
<reference evidence="2" key="1">
    <citation type="journal article" date="2018" name="Genome Biol.">
        <title>SKESA: strategic k-mer extension for scrupulous assemblies.</title>
        <authorList>
            <person name="Souvorov A."/>
            <person name="Agarwala R."/>
            <person name="Lipman D.J."/>
        </authorList>
    </citation>
    <scope>NUCLEOTIDE SEQUENCE [LARGE SCALE GENOMIC DNA]</scope>
    <source>
        <strain evidence="2">EC00618</strain>
    </source>
</reference>
<dbReference type="AlphaFoldDB" id="A0A0L6XY61"/>
<dbReference type="Proteomes" id="UP000255093">
    <property type="component" value="Unassembled WGS sequence"/>
</dbReference>
<reference evidence="3 4" key="2">
    <citation type="submission" date="2018-06" db="EMBL/GenBank/DDBJ databases">
        <authorList>
            <consortium name="Pathogen Informatics"/>
            <person name="Doyle S."/>
        </authorList>
    </citation>
    <scope>NUCLEOTIDE SEQUENCE [LARGE SCALE GENOMIC DNA]</scope>
    <source>
        <strain evidence="3 4">NCTC8621</strain>
    </source>
</reference>
<reference evidence="2" key="3">
    <citation type="submission" date="2019-09" db="EMBL/GenBank/DDBJ databases">
        <authorList>
            <consortium name="NCBI Pathogen Detection Project"/>
        </authorList>
    </citation>
    <scope>NUCLEOTIDE SEQUENCE</scope>
    <source>
        <strain evidence="2">EC00618</strain>
    </source>
</reference>
<keyword evidence="2" id="KW-0808">Transferase</keyword>